<dbReference type="EMBL" id="LBRB01000013">
    <property type="protein sequence ID" value="KKP88454.1"/>
    <property type="molecule type" value="Genomic_DNA"/>
</dbReference>
<comment type="caution">
    <text evidence="1">The sequence shown here is derived from an EMBL/GenBank/DDBJ whole genome shotgun (WGS) entry which is preliminary data.</text>
</comment>
<accession>A0A0G0D2G8</accession>
<evidence type="ECO:0008006" key="3">
    <source>
        <dbReference type="Google" id="ProtNLM"/>
    </source>
</evidence>
<organism evidence="1 2">
    <name type="scientific">Berkelbacteria bacterium GW2011_GWA2_35_9</name>
    <dbReference type="NCBI Taxonomy" id="1618333"/>
    <lineage>
        <taxon>Bacteria</taxon>
        <taxon>Candidatus Berkelbacteria</taxon>
    </lineage>
</organism>
<protein>
    <recommendedName>
        <fullName evidence="3">Helix-turn-helix domain-containing protein</fullName>
    </recommendedName>
</protein>
<dbReference type="STRING" id="1618333.UR93_C0013G0014"/>
<reference evidence="1 2" key="1">
    <citation type="journal article" date="2015" name="Nature">
        <title>rRNA introns, odd ribosomes, and small enigmatic genomes across a large radiation of phyla.</title>
        <authorList>
            <person name="Brown C.T."/>
            <person name="Hug L.A."/>
            <person name="Thomas B.C."/>
            <person name="Sharon I."/>
            <person name="Castelle C.J."/>
            <person name="Singh A."/>
            <person name="Wilkins M.J."/>
            <person name="Williams K.H."/>
            <person name="Banfield J.F."/>
        </authorList>
    </citation>
    <scope>NUCLEOTIDE SEQUENCE [LARGE SCALE GENOMIC DNA]</scope>
</reference>
<dbReference type="AlphaFoldDB" id="A0A0G0D2G8"/>
<dbReference type="Proteomes" id="UP000034316">
    <property type="component" value="Unassembled WGS sequence"/>
</dbReference>
<gene>
    <name evidence="1" type="ORF">UR93_C0013G0014</name>
</gene>
<sequence length="85" mass="9374">MQQENNKITVPELAKIMGLSRSQVFRKVQTGLIPAQKIGGIYLIDANIAQSLTGEMTRSDQKEIGIAVKKTLKNYGEILKQLGSE</sequence>
<evidence type="ECO:0000313" key="1">
    <source>
        <dbReference type="EMBL" id="KKP88454.1"/>
    </source>
</evidence>
<evidence type="ECO:0000313" key="2">
    <source>
        <dbReference type="Proteomes" id="UP000034316"/>
    </source>
</evidence>
<name>A0A0G0D2G8_9BACT</name>
<proteinExistence type="predicted"/>